<feature type="region of interest" description="Disordered" evidence="4">
    <location>
        <begin position="109"/>
        <end position="170"/>
    </location>
</feature>
<dbReference type="SUPFAM" id="SSF54768">
    <property type="entry name" value="dsRNA-binding domain-like"/>
    <property type="match status" value="4"/>
</dbReference>
<keyword evidence="2 3" id="KW-0694">RNA-binding</keyword>
<feature type="domain" description="DRBM" evidence="5">
    <location>
        <begin position="379"/>
        <end position="447"/>
    </location>
</feature>
<accession>A0A484KFS2</accession>
<dbReference type="GO" id="GO:0003723">
    <property type="term" value="F:RNA binding"/>
    <property type="evidence" value="ECO:0007669"/>
    <property type="project" value="UniProtKB-UniRule"/>
</dbReference>
<gene>
    <name evidence="6" type="ORF">CCAM_LOCUS5996</name>
</gene>
<feature type="region of interest" description="Disordered" evidence="4">
    <location>
        <begin position="74"/>
        <end position="96"/>
    </location>
</feature>
<dbReference type="PANTHER" id="PTHR46031:SF16">
    <property type="entry name" value="DOUBLE-STRANDED RNA-BINDING PROTEIN 4"/>
    <property type="match status" value="1"/>
</dbReference>
<dbReference type="Gene3D" id="3.30.160.20">
    <property type="match status" value="4"/>
</dbReference>
<feature type="domain" description="DRBM" evidence="5">
    <location>
        <begin position="301"/>
        <end position="370"/>
    </location>
</feature>
<proteinExistence type="predicted"/>
<protein>
    <recommendedName>
        <fullName evidence="5">DRBM domain-containing protein</fullName>
    </recommendedName>
</protein>
<reference evidence="6 7" key="1">
    <citation type="submission" date="2018-04" db="EMBL/GenBank/DDBJ databases">
        <authorList>
            <person name="Vogel A."/>
        </authorList>
    </citation>
    <scope>NUCLEOTIDE SEQUENCE [LARGE SCALE GENOMIC DNA]</scope>
</reference>
<feature type="region of interest" description="Disordered" evidence="4">
    <location>
        <begin position="185"/>
        <end position="206"/>
    </location>
</feature>
<keyword evidence="7" id="KW-1185">Reference proteome</keyword>
<feature type="domain" description="DRBM" evidence="5">
    <location>
        <begin position="1"/>
        <end position="71"/>
    </location>
</feature>
<feature type="domain" description="DRBM" evidence="5">
    <location>
        <begin position="211"/>
        <end position="281"/>
    </location>
</feature>
<dbReference type="Proteomes" id="UP000595140">
    <property type="component" value="Unassembled WGS sequence"/>
</dbReference>
<evidence type="ECO:0000256" key="3">
    <source>
        <dbReference type="PROSITE-ProRule" id="PRU00266"/>
    </source>
</evidence>
<name>A0A484KFS2_9ASTE</name>
<sequence>MFKAKLQEMCQRFGMELPEYTTAKEGPAHDARFNTTVTVNGLQFHSTPNKCRTSKEAQNLAARFAFAYFSANPPDLHSSPSTSRPSPSNPAPARLPPHLTADLAALQPSPTQAANSQPVSSPQSHHRSSPPELSTDPLAGTQPAHSPLPQQTLMGGRSLPMSPAPIDASQPHTSLLLQTPILATHNHSSPQGISSEVTQSSTKEHASMRGMYKSKLAELCQMHAWKQPEYKTEKEGPDHMPRFSATVVVNGVSFVTPNNLSRSSKEATNLAAQVAFDHLSSLKPTFSQEGPFPSKTDVLHVYKNQLQQYAQKQGIALPEYSCETEGPPHYRRFKSKVALAGKVYESPQFFRTLKEAEQAAAKVALEALSPNETQKDGGLYKILLQQLAQKLGFLHPVYRTIQCGPPHAASFISTVQVGQETYEGQAAKNKKQAISNAAEVAYNTLINCTDLVSSKMQKASATPGMLTPMNHPSLDNICFVPTPFEHSATSALQSDLIRSSSVESSGKETDKPVVSQCNSNASVLPYDAQALPDNLSSTPSRLQHLTRLTEDLSLNTPATRNMVLVYPRGSQVVVPNNASMLPCSDNEWVALEVVRNAN</sequence>
<evidence type="ECO:0000256" key="1">
    <source>
        <dbReference type="ARBA" id="ARBA00022737"/>
    </source>
</evidence>
<evidence type="ECO:0000313" key="7">
    <source>
        <dbReference type="Proteomes" id="UP000595140"/>
    </source>
</evidence>
<keyword evidence="1" id="KW-0677">Repeat</keyword>
<dbReference type="OrthoDB" id="5988181at2759"/>
<organism evidence="6 7">
    <name type="scientific">Cuscuta campestris</name>
    <dbReference type="NCBI Taxonomy" id="132261"/>
    <lineage>
        <taxon>Eukaryota</taxon>
        <taxon>Viridiplantae</taxon>
        <taxon>Streptophyta</taxon>
        <taxon>Embryophyta</taxon>
        <taxon>Tracheophyta</taxon>
        <taxon>Spermatophyta</taxon>
        <taxon>Magnoliopsida</taxon>
        <taxon>eudicotyledons</taxon>
        <taxon>Gunneridae</taxon>
        <taxon>Pentapetalae</taxon>
        <taxon>asterids</taxon>
        <taxon>lamiids</taxon>
        <taxon>Solanales</taxon>
        <taxon>Convolvulaceae</taxon>
        <taxon>Cuscuteae</taxon>
        <taxon>Cuscuta</taxon>
        <taxon>Cuscuta subgen. Grammica</taxon>
        <taxon>Cuscuta sect. Cleistogrammica</taxon>
    </lineage>
</organism>
<dbReference type="PANTHER" id="PTHR46031">
    <property type="match status" value="1"/>
</dbReference>
<dbReference type="InterPro" id="IPR014720">
    <property type="entry name" value="dsRBD_dom"/>
</dbReference>
<dbReference type="AlphaFoldDB" id="A0A484KFS2"/>
<evidence type="ECO:0000259" key="5">
    <source>
        <dbReference type="PROSITE" id="PS50137"/>
    </source>
</evidence>
<dbReference type="PROSITE" id="PS50137">
    <property type="entry name" value="DS_RBD"/>
    <property type="match status" value="4"/>
</dbReference>
<evidence type="ECO:0000256" key="2">
    <source>
        <dbReference type="ARBA" id="ARBA00022884"/>
    </source>
</evidence>
<dbReference type="Pfam" id="PF00035">
    <property type="entry name" value="dsrm"/>
    <property type="match status" value="4"/>
</dbReference>
<dbReference type="EMBL" id="OOIL02000382">
    <property type="protein sequence ID" value="VFQ64220.1"/>
    <property type="molecule type" value="Genomic_DNA"/>
</dbReference>
<evidence type="ECO:0000313" key="6">
    <source>
        <dbReference type="EMBL" id="VFQ64220.1"/>
    </source>
</evidence>
<dbReference type="SMART" id="SM00358">
    <property type="entry name" value="DSRM"/>
    <property type="match status" value="4"/>
</dbReference>
<evidence type="ECO:0000256" key="4">
    <source>
        <dbReference type="SAM" id="MobiDB-lite"/>
    </source>
</evidence>
<feature type="compositionally biased region" description="Polar residues" evidence="4">
    <location>
        <begin position="185"/>
        <end position="201"/>
    </location>
</feature>